<name>A0ABX5SIW6_9LACO</name>
<evidence type="ECO:0000313" key="10">
    <source>
        <dbReference type="EMBL" id="QBR47281.1"/>
    </source>
</evidence>
<keyword evidence="8" id="KW-0732">Signal</keyword>
<feature type="modified residue" description="Phosphocysteine; by EIIA" evidence="7">
    <location>
        <position position="10"/>
    </location>
</feature>
<evidence type="ECO:0000256" key="5">
    <source>
        <dbReference type="ARBA" id="ARBA00022683"/>
    </source>
</evidence>
<accession>A0ABX5SIW6</accession>
<dbReference type="PANTHER" id="PTHR34581:SF2">
    <property type="entry name" value="PTS SYSTEM N,N'-DIACETYLCHITOBIOSE-SPECIFIC EIIB COMPONENT"/>
    <property type="match status" value="1"/>
</dbReference>
<reference evidence="10 11" key="1">
    <citation type="submission" date="2019-03" db="EMBL/GenBank/DDBJ databases">
        <title>Complete Genome Sequence of Leuconostoc kimchii strain NKJ218 Isolated from Homemade Kimchi.</title>
        <authorList>
            <person name="Jung J.Y."/>
            <person name="Jin H.M."/>
            <person name="Jung J.-W."/>
            <person name="Lee S.-Y."/>
            <person name="Ryu B.-G."/>
            <person name="Han S.-S."/>
            <person name="Kang H.K."/>
            <person name="Choi H.W."/>
            <person name="Chung E.J."/>
            <person name="Choi K.-M."/>
        </authorList>
    </citation>
    <scope>NUCLEOTIDE SEQUENCE [LARGE SCALE GENOMIC DNA]</scope>
    <source>
        <strain evidence="10 11">NKJ218</strain>
    </source>
</reference>
<sequence length="107" mass="11622">MATKRVMLVCAAGMSTSLLVANMKKSAANQGKDYEIFAVALSDVAGKLNDTQPDVVLLGPQVSYLKDEVKNQTDIHKIPMAVMNMIDYGTMNGDNILKMAETLLKDN</sequence>
<protein>
    <submittedName>
        <fullName evidence="10">PTS sugar transporter subunit IIB</fullName>
    </submittedName>
</protein>
<feature type="domain" description="PTS EIIB type-3" evidence="9">
    <location>
        <begin position="3"/>
        <end position="107"/>
    </location>
</feature>
<dbReference type="Pfam" id="PF02302">
    <property type="entry name" value="PTS_IIB"/>
    <property type="match status" value="1"/>
</dbReference>
<dbReference type="InterPro" id="IPR036095">
    <property type="entry name" value="PTS_EIIB-like_sf"/>
</dbReference>
<evidence type="ECO:0000256" key="4">
    <source>
        <dbReference type="ARBA" id="ARBA00022679"/>
    </source>
</evidence>
<evidence type="ECO:0000256" key="3">
    <source>
        <dbReference type="ARBA" id="ARBA00022597"/>
    </source>
</evidence>
<evidence type="ECO:0000256" key="7">
    <source>
        <dbReference type="PROSITE-ProRule" id="PRU00423"/>
    </source>
</evidence>
<proteinExistence type="predicted"/>
<gene>
    <name evidence="10" type="ORF">EW139_03750</name>
</gene>
<evidence type="ECO:0000313" key="11">
    <source>
        <dbReference type="Proteomes" id="UP000295756"/>
    </source>
</evidence>
<evidence type="ECO:0000256" key="6">
    <source>
        <dbReference type="ARBA" id="ARBA00022777"/>
    </source>
</evidence>
<dbReference type="EMBL" id="CP037939">
    <property type="protein sequence ID" value="QBR47281.1"/>
    <property type="molecule type" value="Genomic_DNA"/>
</dbReference>
<keyword evidence="6" id="KW-0418">Kinase</keyword>
<dbReference type="CDD" id="cd05564">
    <property type="entry name" value="PTS_IIB_chitobiose_lichenan"/>
    <property type="match status" value="1"/>
</dbReference>
<organism evidence="10 11">
    <name type="scientific">Leuconostoc kimchii</name>
    <dbReference type="NCBI Taxonomy" id="136609"/>
    <lineage>
        <taxon>Bacteria</taxon>
        <taxon>Bacillati</taxon>
        <taxon>Bacillota</taxon>
        <taxon>Bacilli</taxon>
        <taxon>Lactobacillales</taxon>
        <taxon>Lactobacillaceae</taxon>
        <taxon>Leuconostoc</taxon>
    </lineage>
</organism>
<evidence type="ECO:0000259" key="9">
    <source>
        <dbReference type="PROSITE" id="PS51100"/>
    </source>
</evidence>
<feature type="chain" id="PRO_5045304236" evidence="8">
    <location>
        <begin position="21"/>
        <end position="107"/>
    </location>
</feature>
<keyword evidence="2" id="KW-0597">Phosphoprotein</keyword>
<keyword evidence="4" id="KW-0808">Transferase</keyword>
<dbReference type="SUPFAM" id="SSF52794">
    <property type="entry name" value="PTS system IIB component-like"/>
    <property type="match status" value="1"/>
</dbReference>
<evidence type="ECO:0000256" key="1">
    <source>
        <dbReference type="ARBA" id="ARBA00022448"/>
    </source>
</evidence>
<dbReference type="Proteomes" id="UP000295756">
    <property type="component" value="Chromosome"/>
</dbReference>
<dbReference type="InterPro" id="IPR013012">
    <property type="entry name" value="PTS_EIIB_3"/>
</dbReference>
<keyword evidence="1" id="KW-0813">Transport</keyword>
<feature type="signal peptide" evidence="8">
    <location>
        <begin position="1"/>
        <end position="20"/>
    </location>
</feature>
<dbReference type="PANTHER" id="PTHR34581">
    <property type="entry name" value="PTS SYSTEM N,N'-DIACETYLCHITOBIOSE-SPECIFIC EIIB COMPONENT"/>
    <property type="match status" value="1"/>
</dbReference>
<dbReference type="InterPro" id="IPR051819">
    <property type="entry name" value="PTS_sugar-specific_EIIB"/>
</dbReference>
<dbReference type="Gene3D" id="3.40.50.2300">
    <property type="match status" value="1"/>
</dbReference>
<evidence type="ECO:0000256" key="2">
    <source>
        <dbReference type="ARBA" id="ARBA00022553"/>
    </source>
</evidence>
<dbReference type="PROSITE" id="PS51100">
    <property type="entry name" value="PTS_EIIB_TYPE_3"/>
    <property type="match status" value="1"/>
</dbReference>
<evidence type="ECO:0000256" key="8">
    <source>
        <dbReference type="SAM" id="SignalP"/>
    </source>
</evidence>
<keyword evidence="3 10" id="KW-0762">Sugar transport</keyword>
<keyword evidence="5" id="KW-0598">Phosphotransferase system</keyword>
<keyword evidence="11" id="KW-1185">Reference proteome</keyword>
<dbReference type="RefSeq" id="WP_013102605.1">
    <property type="nucleotide sequence ID" value="NZ_CP037939.1"/>
</dbReference>
<dbReference type="InterPro" id="IPR003501">
    <property type="entry name" value="PTS_EIIB_2/3"/>
</dbReference>